<organism evidence="1">
    <name type="scientific">Salix viminalis</name>
    <name type="common">Common osier</name>
    <name type="synonym">Basket willow</name>
    <dbReference type="NCBI Taxonomy" id="40686"/>
    <lineage>
        <taxon>Eukaryota</taxon>
        <taxon>Viridiplantae</taxon>
        <taxon>Streptophyta</taxon>
        <taxon>Embryophyta</taxon>
        <taxon>Tracheophyta</taxon>
        <taxon>Spermatophyta</taxon>
        <taxon>Magnoliopsida</taxon>
        <taxon>eudicotyledons</taxon>
        <taxon>Gunneridae</taxon>
        <taxon>Pentapetalae</taxon>
        <taxon>rosids</taxon>
        <taxon>fabids</taxon>
        <taxon>Malpighiales</taxon>
        <taxon>Salicaceae</taxon>
        <taxon>Saliceae</taxon>
        <taxon>Salix</taxon>
    </lineage>
</organism>
<evidence type="ECO:0000313" key="1">
    <source>
        <dbReference type="EMBL" id="VFU39180.1"/>
    </source>
</evidence>
<protein>
    <submittedName>
        <fullName evidence="1">Uncharacterized protein</fullName>
    </submittedName>
</protein>
<dbReference type="AlphaFoldDB" id="A0A6N2LE27"/>
<proteinExistence type="predicted"/>
<dbReference type="EMBL" id="CAADRP010001502">
    <property type="protein sequence ID" value="VFU39180.1"/>
    <property type="molecule type" value="Genomic_DNA"/>
</dbReference>
<accession>A0A6N2LE27</accession>
<reference evidence="1" key="1">
    <citation type="submission" date="2019-03" db="EMBL/GenBank/DDBJ databases">
        <authorList>
            <person name="Mank J."/>
            <person name="Almeida P."/>
        </authorList>
    </citation>
    <scope>NUCLEOTIDE SEQUENCE</scope>
    <source>
        <strain evidence="1">78183</strain>
    </source>
</reference>
<name>A0A6N2LE27_SALVM</name>
<gene>
    <name evidence="1" type="ORF">SVIM_LOCUS216690</name>
</gene>
<sequence>MEKSFGSCSLAQNEPSYREDDWLDEVKDRLYIFGIQSSSNNSLNLSLIQSILTKLNNNKISSIAKFEFIHIISPTK</sequence>